<reference evidence="6" key="2">
    <citation type="submission" date="2025-09" db="UniProtKB">
        <authorList>
            <consortium name="Ensembl"/>
        </authorList>
    </citation>
    <scope>IDENTIFICATION</scope>
</reference>
<feature type="region of interest" description="Disordered" evidence="3">
    <location>
        <begin position="445"/>
        <end position="473"/>
    </location>
</feature>
<evidence type="ECO:0000259" key="4">
    <source>
        <dbReference type="Pfam" id="PF01498"/>
    </source>
</evidence>
<evidence type="ECO:0000256" key="2">
    <source>
        <dbReference type="SAM" id="Coils"/>
    </source>
</evidence>
<sequence length="1027" mass="117420">RKISSRGVKMIMRMVSKNPRTTRRDLMNDLQRAGTKVTKATISNTLRRQGLKSCSARRDLSRDDLLFLLSVLEGELQARDEVIAVLKSERIDSAVLAAQYGFSGPENVLRTLQRDSLWAQQFHLEDVHKKPIAEQLSKQMLEKLLEVSRSHRGTLHRLEDQEKTHRAFIHESKSLITLLEQDRERLKLLILKQSQYQELKEKKSEKEVSILKEKLTKLKAFALLVVKEQQCLRELLEEQKCWIKELTAITDHIQQDVSAAYPCAKEKFKSLHLEVEQHNQVSTFNQSQITMTALSLPSEAEVLRRRVMEMEGKDEELLRMWDQCRDLDRRLAQETSNCRSLKAEVDKLNGRITELDRIEEAFGKSKLDWSILKGKLDQEKEVSKILSGELASLNVRVRELEANEGQLEKGEAMIRQDLAKFRSLTVALVEERKTMAERLRQAEEKLNRKEGRRNEQNNLESMTEKLRDEKQTSLKCKGDLEERIKGIAKEKDELQVRLQTEEERNRELQSKITIMKKRLQVSENRKEKEDKYTHNSIPNNPNQRCQTEDNKVKELTKELDRLRKRLQDKEQLEGELMKVEMDFQCLEKRFKEEQKRSQALIEDLEVAKRELSRYDQAEKQEVNQEHLLLCRLQKEQVKSRLLSREVDALKEKLQKLVGTDESICRVQMDHSTLQRKLAQQEIKNSELAREIKELSSELDRYKQINNSTGGANKQHFLPLQAKEVQTEDRSILPPDHNEKVNEENMHEDQNQNAEVINRRSSLVNNLNCLNSANNNMSPYSNHSTNTIDMHQTVNGDVMMVTHTPGQPLHIKVTPHHILNTAMLEISSPNGDTSTSYTSTAVIPTSSASPKQRITIIQNSALSAVNTKTPPSSPDRTVSPINGTPISQVLSPNSPRCVTPDHNNAPIQIVTVRTCSPEPTNGANQTASCKSSNYKSKSTDTNSSIITTEDNKIHIHLGSPYMQSLNGMTHSIPQPMGPCYLRHEQRTQVLANGCHVTGVGKITSSITISPDTSSASHPSNIIVSDLCD</sequence>
<dbReference type="Pfam" id="PF01498">
    <property type="entry name" value="HTH_Tnp_Tc3_2"/>
    <property type="match status" value="1"/>
</dbReference>
<dbReference type="InterPro" id="IPR050719">
    <property type="entry name" value="Cortactin-Actin_Reg"/>
</dbReference>
<dbReference type="GO" id="GO:0003677">
    <property type="term" value="F:DNA binding"/>
    <property type="evidence" value="ECO:0007669"/>
    <property type="project" value="InterPro"/>
</dbReference>
<evidence type="ECO:0000256" key="1">
    <source>
        <dbReference type="ARBA" id="ARBA00023054"/>
    </source>
</evidence>
<feature type="region of interest" description="Disordered" evidence="3">
    <location>
        <begin position="519"/>
        <end position="546"/>
    </location>
</feature>
<organism evidence="6 7">
    <name type="scientific">Mola mola</name>
    <name type="common">Ocean sunfish</name>
    <name type="synonym">Tetraodon mola</name>
    <dbReference type="NCBI Taxonomy" id="94237"/>
    <lineage>
        <taxon>Eukaryota</taxon>
        <taxon>Metazoa</taxon>
        <taxon>Chordata</taxon>
        <taxon>Craniata</taxon>
        <taxon>Vertebrata</taxon>
        <taxon>Euteleostomi</taxon>
        <taxon>Actinopterygii</taxon>
        <taxon>Neopterygii</taxon>
        <taxon>Teleostei</taxon>
        <taxon>Neoteleostei</taxon>
        <taxon>Acanthomorphata</taxon>
        <taxon>Eupercaria</taxon>
        <taxon>Tetraodontiformes</taxon>
        <taxon>Molidae</taxon>
        <taxon>Mola</taxon>
    </lineage>
</organism>
<feature type="coiled-coil region" evidence="2">
    <location>
        <begin position="324"/>
        <end position="358"/>
    </location>
</feature>
<feature type="domain" description="Transposase Tc1-like" evidence="4">
    <location>
        <begin position="10"/>
        <end position="58"/>
    </location>
</feature>
<dbReference type="Ensembl" id="ENSMMOT00000026546.1">
    <property type="protein sequence ID" value="ENSMMOP00000026104.1"/>
    <property type="gene ID" value="ENSMMOG00000019795.1"/>
</dbReference>
<dbReference type="PANTHER" id="PTHR23166:SF4">
    <property type="entry name" value="FILAMIN A-INTERACTING PROTEIN 1-LIKE"/>
    <property type="match status" value="1"/>
</dbReference>
<dbReference type="GO" id="GO:0006313">
    <property type="term" value="P:DNA transposition"/>
    <property type="evidence" value="ECO:0007669"/>
    <property type="project" value="InterPro"/>
</dbReference>
<feature type="region of interest" description="Disordered" evidence="3">
    <location>
        <begin position="917"/>
        <end position="941"/>
    </location>
</feature>
<protein>
    <recommendedName>
        <fullName evidence="8">Filamin A interacting protein 1 like</fullName>
    </recommendedName>
</protein>
<dbReference type="Pfam" id="PF09727">
    <property type="entry name" value="CortBP2"/>
    <property type="match status" value="2"/>
</dbReference>
<dbReference type="GO" id="GO:0015074">
    <property type="term" value="P:DNA integration"/>
    <property type="evidence" value="ECO:0007669"/>
    <property type="project" value="InterPro"/>
</dbReference>
<dbReference type="PANTHER" id="PTHR23166">
    <property type="entry name" value="FILAMIN/GPBP-INTERACTING PROTEIN"/>
    <property type="match status" value="1"/>
</dbReference>
<evidence type="ECO:0000313" key="7">
    <source>
        <dbReference type="Proteomes" id="UP000261620"/>
    </source>
</evidence>
<feature type="domain" description="Cortactin-binding protein-2 N-terminal" evidence="5">
    <location>
        <begin position="544"/>
        <end position="686"/>
    </location>
</feature>
<evidence type="ECO:0000256" key="3">
    <source>
        <dbReference type="SAM" id="MobiDB-lite"/>
    </source>
</evidence>
<dbReference type="AlphaFoldDB" id="A0A3Q3XI84"/>
<dbReference type="STRING" id="94237.ENSMMOP00000026104"/>
<feature type="domain" description="Cortactin-binding protein-2 N-terminal" evidence="5">
    <location>
        <begin position="59"/>
        <end position="231"/>
    </location>
</feature>
<evidence type="ECO:0008006" key="8">
    <source>
        <dbReference type="Google" id="ProtNLM"/>
    </source>
</evidence>
<evidence type="ECO:0000313" key="6">
    <source>
        <dbReference type="Ensembl" id="ENSMMOP00000026104.1"/>
    </source>
</evidence>
<feature type="compositionally biased region" description="Basic and acidic residues" evidence="3">
    <location>
        <begin position="523"/>
        <end position="533"/>
    </location>
</feature>
<dbReference type="InterPro" id="IPR019131">
    <property type="entry name" value="Cortactin-binding_p2_N"/>
</dbReference>
<feature type="compositionally biased region" description="Polar residues" evidence="3">
    <location>
        <begin position="534"/>
        <end position="545"/>
    </location>
</feature>
<name>A0A3Q3XI84_MOLML</name>
<proteinExistence type="predicted"/>
<feature type="compositionally biased region" description="Basic and acidic residues" evidence="3">
    <location>
        <begin position="462"/>
        <end position="473"/>
    </location>
</feature>
<keyword evidence="1 2" id="KW-0175">Coiled coil</keyword>
<dbReference type="InterPro" id="IPR002492">
    <property type="entry name" value="Transposase_Tc1-like"/>
</dbReference>
<evidence type="ECO:0000259" key="5">
    <source>
        <dbReference type="Pfam" id="PF09727"/>
    </source>
</evidence>
<dbReference type="Proteomes" id="UP000261620">
    <property type="component" value="Unplaced"/>
</dbReference>
<keyword evidence="7" id="KW-1185">Reference proteome</keyword>
<reference evidence="6" key="1">
    <citation type="submission" date="2025-08" db="UniProtKB">
        <authorList>
            <consortium name="Ensembl"/>
        </authorList>
    </citation>
    <scope>IDENTIFICATION</scope>
</reference>
<feature type="compositionally biased region" description="Basic and acidic residues" evidence="3">
    <location>
        <begin position="445"/>
        <end position="455"/>
    </location>
</feature>
<accession>A0A3Q3XI84</accession>